<dbReference type="Proteomes" id="UP000012149">
    <property type="component" value="Unassembled WGS sequence"/>
</dbReference>
<protein>
    <submittedName>
        <fullName evidence="1">Uncharacterized protein</fullName>
    </submittedName>
</protein>
<name>M6W4J4_9LEPT</name>
<dbReference type="EMBL" id="AKWE02000160">
    <property type="protein sequence ID" value="EMO56718.1"/>
    <property type="molecule type" value="Genomic_DNA"/>
</dbReference>
<gene>
    <name evidence="1" type="ORF">LEP1GSC161_0297</name>
</gene>
<organism evidence="1 2">
    <name type="scientific">Leptospira santarosai str. CBC1416</name>
    <dbReference type="NCBI Taxonomy" id="1193059"/>
    <lineage>
        <taxon>Bacteria</taxon>
        <taxon>Pseudomonadati</taxon>
        <taxon>Spirochaetota</taxon>
        <taxon>Spirochaetia</taxon>
        <taxon>Leptospirales</taxon>
        <taxon>Leptospiraceae</taxon>
        <taxon>Leptospira</taxon>
    </lineage>
</organism>
<accession>M6W4J4</accession>
<dbReference type="AlphaFoldDB" id="M6W4J4"/>
<comment type="caution">
    <text evidence="1">The sequence shown here is derived from an EMBL/GenBank/DDBJ whole genome shotgun (WGS) entry which is preliminary data.</text>
</comment>
<evidence type="ECO:0000313" key="2">
    <source>
        <dbReference type="Proteomes" id="UP000012149"/>
    </source>
</evidence>
<reference evidence="1 2" key="1">
    <citation type="submission" date="2013-01" db="EMBL/GenBank/DDBJ databases">
        <authorList>
            <person name="Harkins D.M."/>
            <person name="Durkin A.S."/>
            <person name="Brinkac L.M."/>
            <person name="Haft D.H."/>
            <person name="Selengut J.D."/>
            <person name="Sanka R."/>
            <person name="DePew J."/>
            <person name="Purushe J."/>
            <person name="Matthias M.A."/>
            <person name="Vinetz J.M."/>
            <person name="Sutton G.G."/>
            <person name="Nierman W.C."/>
            <person name="Fouts D.E."/>
        </authorList>
    </citation>
    <scope>NUCLEOTIDE SEQUENCE [LARGE SCALE GENOMIC DNA]</scope>
    <source>
        <strain evidence="1 2">CBC1416</strain>
    </source>
</reference>
<evidence type="ECO:0000313" key="1">
    <source>
        <dbReference type="EMBL" id="EMO56718.1"/>
    </source>
</evidence>
<sequence length="79" mass="8802">MISISGGFRRKVVLYFSISLYSTLLLRSSFSENGLSAPVNKLKERNIIQSITLSSNLLTMPPSLPKLLKNVGQNSQKYL</sequence>
<proteinExistence type="predicted"/>